<reference evidence="1" key="1">
    <citation type="submission" date="2021-01" db="EMBL/GenBank/DDBJ databases">
        <authorList>
            <person name="Corre E."/>
            <person name="Pelletier E."/>
            <person name="Niang G."/>
            <person name="Scheremetjew M."/>
            <person name="Finn R."/>
            <person name="Kale V."/>
            <person name="Holt S."/>
            <person name="Cochrane G."/>
            <person name="Meng A."/>
            <person name="Brown T."/>
            <person name="Cohen L."/>
        </authorList>
    </citation>
    <scope>NUCLEOTIDE SEQUENCE</scope>
    <source>
        <strain evidence="1">CCMP3303</strain>
    </source>
</reference>
<proteinExistence type="predicted"/>
<name>A0A7S0AY78_9STRA</name>
<accession>A0A7S0AY78</accession>
<evidence type="ECO:0000313" key="1">
    <source>
        <dbReference type="EMBL" id="CAD8377086.1"/>
    </source>
</evidence>
<sequence length="458" mass="49297">MLCYGYNIALDYMMRQKGPEECQISGRRKIRRGSDGMCARICAVASMLAILAPTSDAFTPTSVASSNFVWQPPAAGVHLRSSDVVMSAATTRATDAELQIPANTVTGELDWSFVDAVYLITCPNADPGSVRLNNVKGILSDLGLMDKVEIKEFDTDDEDRIRGCYTSHISVLKDAIEQIEPTGSAHESKNNQDFWQQISSIFMDSSTADNVDELTNVNGEKRQARIMVLEDNIGTSGCLDQSTLDAVSSYTSRPDSSWDMIHLSYIPYVPNLLVSKTDDSNVVKLSCGVGSALGTTAYIINENGMKSLLREHNEKGYYAAIPDVMALRFPETRFASFPVPFLRAPRTPSLVNPQLDDLRSILFQPGVVVAVQSVLARTGLSSNNLLFATVGSLLGVSGVAGKTTFDAGYQLLSTGAYDGNVILPVLSTAFSLLSLGIIGAGAALAPKPPERPDDEEAA</sequence>
<dbReference type="AlphaFoldDB" id="A0A7S0AY78"/>
<organism evidence="1">
    <name type="scientific">Minutocellus polymorphus</name>
    <dbReference type="NCBI Taxonomy" id="265543"/>
    <lineage>
        <taxon>Eukaryota</taxon>
        <taxon>Sar</taxon>
        <taxon>Stramenopiles</taxon>
        <taxon>Ochrophyta</taxon>
        <taxon>Bacillariophyta</taxon>
        <taxon>Mediophyceae</taxon>
        <taxon>Cymatosirophycidae</taxon>
        <taxon>Cymatosirales</taxon>
        <taxon>Cymatosiraceae</taxon>
        <taxon>Minutocellus</taxon>
    </lineage>
</organism>
<protein>
    <submittedName>
        <fullName evidence="1">Uncharacterized protein</fullName>
    </submittedName>
</protein>
<gene>
    <name evidence="1" type="ORF">MPOL1434_LOCUS9341</name>
</gene>
<dbReference type="EMBL" id="HBEJ01015982">
    <property type="protein sequence ID" value="CAD8377086.1"/>
    <property type="molecule type" value="Transcribed_RNA"/>
</dbReference>